<protein>
    <submittedName>
        <fullName evidence="2">Uncharacterized protein</fullName>
    </submittedName>
</protein>
<gene>
    <name evidence="2" type="ORF">DM02DRAFT_678167</name>
</gene>
<accession>A0A2V1CZR0</accession>
<keyword evidence="1" id="KW-1133">Transmembrane helix</keyword>
<proteinExistence type="predicted"/>
<dbReference type="EMBL" id="KZ805908">
    <property type="protein sequence ID" value="PVH91267.1"/>
    <property type="molecule type" value="Genomic_DNA"/>
</dbReference>
<evidence type="ECO:0000313" key="2">
    <source>
        <dbReference type="EMBL" id="PVH91267.1"/>
    </source>
</evidence>
<keyword evidence="1" id="KW-0812">Transmembrane</keyword>
<evidence type="ECO:0000313" key="3">
    <source>
        <dbReference type="Proteomes" id="UP000244855"/>
    </source>
</evidence>
<feature type="transmembrane region" description="Helical" evidence="1">
    <location>
        <begin position="12"/>
        <end position="28"/>
    </location>
</feature>
<dbReference type="AlphaFoldDB" id="A0A2V1CZR0"/>
<reference evidence="2 3" key="1">
    <citation type="journal article" date="2018" name="Sci. Rep.">
        <title>Comparative genomics provides insights into the lifestyle and reveals functional heterogeneity of dark septate endophytic fungi.</title>
        <authorList>
            <person name="Knapp D.G."/>
            <person name="Nemeth J.B."/>
            <person name="Barry K."/>
            <person name="Hainaut M."/>
            <person name="Henrissat B."/>
            <person name="Johnson J."/>
            <person name="Kuo A."/>
            <person name="Lim J.H.P."/>
            <person name="Lipzen A."/>
            <person name="Nolan M."/>
            <person name="Ohm R.A."/>
            <person name="Tamas L."/>
            <person name="Grigoriev I.V."/>
            <person name="Spatafora J.W."/>
            <person name="Nagy L.G."/>
            <person name="Kovacs G.M."/>
        </authorList>
    </citation>
    <scope>NUCLEOTIDE SEQUENCE [LARGE SCALE GENOMIC DNA]</scope>
    <source>
        <strain evidence="2 3">DSE2036</strain>
    </source>
</reference>
<keyword evidence="1" id="KW-0472">Membrane</keyword>
<name>A0A2V1CZR0_9PLEO</name>
<keyword evidence="3" id="KW-1185">Reference proteome</keyword>
<organism evidence="2 3">
    <name type="scientific">Periconia macrospinosa</name>
    <dbReference type="NCBI Taxonomy" id="97972"/>
    <lineage>
        <taxon>Eukaryota</taxon>
        <taxon>Fungi</taxon>
        <taxon>Dikarya</taxon>
        <taxon>Ascomycota</taxon>
        <taxon>Pezizomycotina</taxon>
        <taxon>Dothideomycetes</taxon>
        <taxon>Pleosporomycetidae</taxon>
        <taxon>Pleosporales</taxon>
        <taxon>Massarineae</taxon>
        <taxon>Periconiaceae</taxon>
        <taxon>Periconia</taxon>
    </lineage>
</organism>
<dbReference type="Proteomes" id="UP000244855">
    <property type="component" value="Unassembled WGS sequence"/>
</dbReference>
<sequence length="52" mass="5471">MADNSTLSPPNALGLAWLFGTIAFNAIGKRAATTYLRYGSEAQSEPQGSTSH</sequence>
<evidence type="ECO:0000256" key="1">
    <source>
        <dbReference type="SAM" id="Phobius"/>
    </source>
</evidence>